<feature type="transmembrane region" description="Helical" evidence="2">
    <location>
        <begin position="47"/>
        <end position="68"/>
    </location>
</feature>
<evidence type="ECO:0000256" key="2">
    <source>
        <dbReference type="SAM" id="Phobius"/>
    </source>
</evidence>
<dbReference type="OMA" id="NWCELLA"/>
<evidence type="ECO:0000313" key="4">
    <source>
        <dbReference type="EMBL" id="OTN67947.1"/>
    </source>
</evidence>
<reference evidence="4 5" key="1">
    <citation type="submission" date="2017-05" db="EMBL/GenBank/DDBJ databases">
        <title>PacBio assembly of a Plasmodium knowlesi genome sequence with Hi-C correction and manual annotation of the SICAvar gene family.</title>
        <authorList>
            <person name="Lapp S.A."/>
            <person name="Geraldo J.A."/>
            <person name="Chien J.-T."/>
            <person name="Ay F."/>
            <person name="Pakala S.B."/>
            <person name="Batugedara G."/>
            <person name="Humphrey J.C."/>
            <person name="Debarry J.D."/>
            <person name="Le Roch K.G."/>
            <person name="Galinski M.R."/>
            <person name="Kissinger J.C."/>
        </authorList>
    </citation>
    <scope>NUCLEOTIDE SEQUENCE [LARGE SCALE GENOMIC DNA]</scope>
    <source>
        <strain evidence="5">Malayan Strain Pk1 (A+)</strain>
    </source>
</reference>
<gene>
    <name evidence="4" type="ORF">PKNOH_S04340400</name>
</gene>
<dbReference type="Proteomes" id="UP000195012">
    <property type="component" value="Unassembled WGS sequence"/>
</dbReference>
<feature type="domain" description="Plasmodium RESA N-terminal" evidence="3">
    <location>
        <begin position="251"/>
        <end position="374"/>
    </location>
</feature>
<dbReference type="VEuPathDB" id="PlasmoDB:PKNOH_S04340400"/>
<dbReference type="AlphaFoldDB" id="A0A1Y3DYU5"/>
<dbReference type="InterPro" id="IPR006526">
    <property type="entry name" value="Export_prot_PHISTa/b/c"/>
</dbReference>
<protein>
    <recommendedName>
        <fullName evidence="3">Plasmodium RESA N-terminal domain-containing protein</fullName>
    </recommendedName>
</protein>
<keyword evidence="2" id="KW-1133">Transmembrane helix</keyword>
<proteinExistence type="predicted"/>
<comment type="caution">
    <text evidence="4">The sequence shown here is derived from an EMBL/GenBank/DDBJ whole genome shotgun (WGS) entry which is preliminary data.</text>
</comment>
<dbReference type="Pfam" id="PF09687">
    <property type="entry name" value="PRESAN"/>
    <property type="match status" value="1"/>
</dbReference>
<keyword evidence="2" id="KW-0812">Transmembrane</keyword>
<feature type="region of interest" description="Disordered" evidence="1">
    <location>
        <begin position="161"/>
        <end position="187"/>
    </location>
</feature>
<keyword evidence="2" id="KW-0472">Membrane</keyword>
<dbReference type="Gene3D" id="6.10.280.180">
    <property type="entry name" value="Plasmodium RESA, N-terminal helical domain"/>
    <property type="match status" value="1"/>
</dbReference>
<dbReference type="PANTHER" id="PTHR36193">
    <property type="entry name" value="PHISTB DOMAIN-CONTAINING RESA-LIKE PROTEIN 1"/>
    <property type="match status" value="1"/>
</dbReference>
<evidence type="ECO:0000313" key="5">
    <source>
        <dbReference type="Proteomes" id="UP000195012"/>
    </source>
</evidence>
<evidence type="ECO:0000259" key="3">
    <source>
        <dbReference type="Pfam" id="PF09687"/>
    </source>
</evidence>
<evidence type="ECO:0000256" key="1">
    <source>
        <dbReference type="SAM" id="MobiDB-lite"/>
    </source>
</evidence>
<name>A0A1Y3DYU5_PLAKN</name>
<dbReference type="VEuPathDB" id="PlasmoDB:PKNH_1324400"/>
<dbReference type="PANTHER" id="PTHR36193:SF23">
    <property type="entry name" value="PHISTB DOMAIN-CONTAINING RESA-LIKE PROTEIN 1"/>
    <property type="match status" value="1"/>
</dbReference>
<feature type="compositionally biased region" description="Basic and acidic residues" evidence="1">
    <location>
        <begin position="105"/>
        <end position="116"/>
    </location>
</feature>
<feature type="region of interest" description="Disordered" evidence="1">
    <location>
        <begin position="90"/>
        <end position="129"/>
    </location>
</feature>
<dbReference type="NCBIfam" id="TIGR01639">
    <property type="entry name" value="P_fal_TIGR01639"/>
    <property type="match status" value="1"/>
</dbReference>
<dbReference type="InterPro" id="IPR044885">
    <property type="entry name" value="PRESA_N_sf"/>
</dbReference>
<organism evidence="4 5">
    <name type="scientific">Plasmodium knowlesi</name>
    <dbReference type="NCBI Taxonomy" id="5850"/>
    <lineage>
        <taxon>Eukaryota</taxon>
        <taxon>Sar</taxon>
        <taxon>Alveolata</taxon>
        <taxon>Apicomplexa</taxon>
        <taxon>Aconoidasida</taxon>
        <taxon>Haemosporida</taxon>
        <taxon>Plasmodiidae</taxon>
        <taxon>Plasmodium</taxon>
        <taxon>Plasmodium (Plasmodium)</taxon>
    </lineage>
</organism>
<dbReference type="eggNOG" id="ENOG502TMXZ">
    <property type="taxonomic scope" value="Eukaryota"/>
</dbReference>
<sequence length="387" mass="45424">MEYFNHGIFSFSKRQVDGRKINVRNSGRSEENLQTGKCQRRNVLTHFLSLKICAALSFVVICVILQIFQLYKDNGEIRYGFNFGNIHGRNLSQNNANNRPGGKRWNTERNHKDKETFLNSPHVEGKGKSGRCRYEELETVLGGSYDFNGSDNITYYVSLPEDDSQEDSEDEWETESEGGEPDALGEEFEDFDEEYVGDDVYYEEIEILSSQKDVSSSAKTKKWDETEFIPLDIDESLAEDSDADSETKEMLTEEELYRRIKGLRGNLDGAELLYLWNSFEEIENSKLEDMQRQLWELCELLGIEYNIPEDALLKQWKRIVDFSSDELMKMTVRDYRDFKKFLNEGLKNNVDFVYFLNSKRGKWVDFRCKTKNVWKKCIDNIFKNYYK</sequence>
<accession>A0A1Y3DYU5</accession>
<dbReference type="EMBL" id="NETL01000018">
    <property type="protein sequence ID" value="OTN67947.1"/>
    <property type="molecule type" value="Genomic_DNA"/>
</dbReference>
<dbReference type="VEuPathDB" id="PlasmoDB:PKA1H_130029300"/>
<dbReference type="OrthoDB" id="385508at2759"/>
<dbReference type="InterPro" id="IPR019111">
    <property type="entry name" value="PRESA_N"/>
</dbReference>